<name>A0A915J7W9_ROMCU</name>
<keyword evidence="2" id="KW-1185">Reference proteome</keyword>
<protein>
    <submittedName>
        <fullName evidence="3">Uncharacterized protein</fullName>
    </submittedName>
</protein>
<sequence length="89" mass="10407">MDDDVATLESCSLGLHLEVIDHKKAHDILEVEKNLKTKVGYQVKHAYNRSAASKVPKCWVKRYSDVHRKKKSETREKDPKRKHESQQHD</sequence>
<reference evidence="3" key="1">
    <citation type="submission" date="2022-11" db="UniProtKB">
        <authorList>
            <consortium name="WormBaseParasite"/>
        </authorList>
    </citation>
    <scope>IDENTIFICATION</scope>
</reference>
<dbReference type="WBParaSite" id="nRc.2.0.1.t21843-RA">
    <property type="protein sequence ID" value="nRc.2.0.1.t21843-RA"/>
    <property type="gene ID" value="nRc.2.0.1.g21843"/>
</dbReference>
<evidence type="ECO:0000313" key="3">
    <source>
        <dbReference type="WBParaSite" id="nRc.2.0.1.t21843-RA"/>
    </source>
</evidence>
<feature type="compositionally biased region" description="Basic and acidic residues" evidence="1">
    <location>
        <begin position="73"/>
        <end position="89"/>
    </location>
</feature>
<accession>A0A915J7W9</accession>
<proteinExistence type="predicted"/>
<feature type="region of interest" description="Disordered" evidence="1">
    <location>
        <begin position="66"/>
        <end position="89"/>
    </location>
</feature>
<dbReference type="Proteomes" id="UP000887565">
    <property type="component" value="Unplaced"/>
</dbReference>
<organism evidence="2 3">
    <name type="scientific">Romanomermis culicivorax</name>
    <name type="common">Nematode worm</name>
    <dbReference type="NCBI Taxonomy" id="13658"/>
    <lineage>
        <taxon>Eukaryota</taxon>
        <taxon>Metazoa</taxon>
        <taxon>Ecdysozoa</taxon>
        <taxon>Nematoda</taxon>
        <taxon>Enoplea</taxon>
        <taxon>Dorylaimia</taxon>
        <taxon>Mermithida</taxon>
        <taxon>Mermithoidea</taxon>
        <taxon>Mermithidae</taxon>
        <taxon>Romanomermis</taxon>
    </lineage>
</organism>
<evidence type="ECO:0000256" key="1">
    <source>
        <dbReference type="SAM" id="MobiDB-lite"/>
    </source>
</evidence>
<dbReference type="AlphaFoldDB" id="A0A915J7W9"/>
<evidence type="ECO:0000313" key="2">
    <source>
        <dbReference type="Proteomes" id="UP000887565"/>
    </source>
</evidence>